<dbReference type="Gene3D" id="3.40.930.10">
    <property type="entry name" value="Mannitol-specific EII, Chain A"/>
    <property type="match status" value="1"/>
</dbReference>
<dbReference type="PROSITE" id="PS51094">
    <property type="entry name" value="PTS_EIIA_TYPE_2"/>
    <property type="match status" value="1"/>
</dbReference>
<dbReference type="SUPFAM" id="SSF55804">
    <property type="entry name" value="Phoshotransferase/anion transport protein"/>
    <property type="match status" value="1"/>
</dbReference>
<name>A0A5C8D815_9SPIR</name>
<dbReference type="InterPro" id="IPR016152">
    <property type="entry name" value="PTrfase/Anion_transptr"/>
</dbReference>
<evidence type="ECO:0000259" key="1">
    <source>
        <dbReference type="PROSITE" id="PS51094"/>
    </source>
</evidence>
<accession>A0A5C8D815</accession>
<gene>
    <name evidence="2" type="ORF">EPJ79_10770</name>
</gene>
<organism evidence="2 3">
    <name type="scientific">Brachyspira aalborgi</name>
    <dbReference type="NCBI Taxonomy" id="29522"/>
    <lineage>
        <taxon>Bacteria</taxon>
        <taxon>Pseudomonadati</taxon>
        <taxon>Spirochaetota</taxon>
        <taxon>Spirochaetia</taxon>
        <taxon>Brachyspirales</taxon>
        <taxon>Brachyspiraceae</taxon>
        <taxon>Brachyspira</taxon>
    </lineage>
</organism>
<dbReference type="Proteomes" id="UP000324638">
    <property type="component" value="Unassembled WGS sequence"/>
</dbReference>
<dbReference type="RefSeq" id="WP_147739489.1">
    <property type="nucleotide sequence ID" value="NZ_SAXU01000001.1"/>
</dbReference>
<keyword evidence="2" id="KW-0762">Sugar transport</keyword>
<dbReference type="AlphaFoldDB" id="A0A5C8D815"/>
<sequence>MISLKEVSKIIESSYVLLNLKAKNKEEAISEMLIYAESKGLRINIDKTIKFMYKKEEIITSGLGYGVAFPHVRTSEVEENELIFAVSKKGLNYYALDNKPVHLLTIFLTPIGKNEKYLNLLSIFTKVSRFSMYAVLLLESKSEEEFKSKLYKMVKDIMEEK</sequence>
<dbReference type="Pfam" id="PF00359">
    <property type="entry name" value="PTS_EIIA_2"/>
    <property type="match status" value="1"/>
</dbReference>
<dbReference type="PANTHER" id="PTHR47738">
    <property type="entry name" value="PTS SYSTEM FRUCTOSE-LIKE EIIA COMPONENT-RELATED"/>
    <property type="match status" value="1"/>
</dbReference>
<dbReference type="PANTHER" id="PTHR47738:SF1">
    <property type="entry name" value="NITROGEN REGULATORY PROTEIN"/>
    <property type="match status" value="1"/>
</dbReference>
<dbReference type="InterPro" id="IPR002178">
    <property type="entry name" value="PTS_EIIA_type-2_dom"/>
</dbReference>
<dbReference type="GO" id="GO:0030295">
    <property type="term" value="F:protein kinase activator activity"/>
    <property type="evidence" value="ECO:0007669"/>
    <property type="project" value="TreeGrafter"/>
</dbReference>
<feature type="domain" description="PTS EIIA type-2" evidence="1">
    <location>
        <begin position="9"/>
        <end position="157"/>
    </location>
</feature>
<dbReference type="InterPro" id="IPR051541">
    <property type="entry name" value="PTS_SugarTrans_NitroReg"/>
</dbReference>
<evidence type="ECO:0000313" key="3">
    <source>
        <dbReference type="Proteomes" id="UP000324638"/>
    </source>
</evidence>
<protein>
    <submittedName>
        <fullName evidence="2">PTS sugar transporter subunit IIA</fullName>
    </submittedName>
</protein>
<proteinExistence type="predicted"/>
<keyword evidence="2" id="KW-0813">Transport</keyword>
<reference evidence="2 3" key="1">
    <citation type="journal article" date="1992" name="Lakartidningen">
        <title>[Penicillin V and not amoxicillin is the first choice preparation in acute otitis].</title>
        <authorList>
            <person name="Kamme C."/>
            <person name="Lundgren K."/>
            <person name="Prellner K."/>
        </authorList>
    </citation>
    <scope>NUCLEOTIDE SEQUENCE [LARGE SCALE GENOMIC DNA]</scope>
    <source>
        <strain evidence="2 3">513A</strain>
    </source>
</reference>
<evidence type="ECO:0000313" key="2">
    <source>
        <dbReference type="EMBL" id="TXJ21574.1"/>
    </source>
</evidence>
<comment type="caution">
    <text evidence="2">The sequence shown here is derived from an EMBL/GenBank/DDBJ whole genome shotgun (WGS) entry which is preliminary data.</text>
</comment>
<dbReference type="EMBL" id="SAXU01000001">
    <property type="protein sequence ID" value="TXJ21574.1"/>
    <property type="molecule type" value="Genomic_DNA"/>
</dbReference>